<evidence type="ECO:0000313" key="2">
    <source>
        <dbReference type="Proteomes" id="UP000325577"/>
    </source>
</evidence>
<protein>
    <submittedName>
        <fullName evidence="1">Uncharacterized protein</fullName>
    </submittedName>
</protein>
<dbReference type="AlphaFoldDB" id="A0A5J5C545"/>
<sequence length="102" mass="11126">MRAPKQILNQQFEDIVLDKRIEEDLSGLIIVLQDIFVGQVLEQPNNVDGNIGIVVGVPIAVLAEHEVVSGAPDGYGVGAAVVADLVCKHRRARSLLWSWVWG</sequence>
<gene>
    <name evidence="1" type="ORF">F0562_001770</name>
</gene>
<name>A0A5J5C545_9ASTE</name>
<evidence type="ECO:0000313" key="1">
    <source>
        <dbReference type="EMBL" id="KAA8550086.1"/>
    </source>
</evidence>
<organism evidence="1 2">
    <name type="scientific">Nyssa sinensis</name>
    <dbReference type="NCBI Taxonomy" id="561372"/>
    <lineage>
        <taxon>Eukaryota</taxon>
        <taxon>Viridiplantae</taxon>
        <taxon>Streptophyta</taxon>
        <taxon>Embryophyta</taxon>
        <taxon>Tracheophyta</taxon>
        <taxon>Spermatophyta</taxon>
        <taxon>Magnoliopsida</taxon>
        <taxon>eudicotyledons</taxon>
        <taxon>Gunneridae</taxon>
        <taxon>Pentapetalae</taxon>
        <taxon>asterids</taxon>
        <taxon>Cornales</taxon>
        <taxon>Nyssaceae</taxon>
        <taxon>Nyssa</taxon>
    </lineage>
</organism>
<reference evidence="1 2" key="1">
    <citation type="submission" date="2019-09" db="EMBL/GenBank/DDBJ databases">
        <title>A chromosome-level genome assembly of the Chinese tupelo Nyssa sinensis.</title>
        <authorList>
            <person name="Yang X."/>
            <person name="Kang M."/>
            <person name="Yang Y."/>
            <person name="Xiong H."/>
            <person name="Wang M."/>
            <person name="Zhang Z."/>
            <person name="Wang Z."/>
            <person name="Wu H."/>
            <person name="Ma T."/>
            <person name="Liu J."/>
            <person name="Xi Z."/>
        </authorList>
    </citation>
    <scope>NUCLEOTIDE SEQUENCE [LARGE SCALE GENOMIC DNA]</scope>
    <source>
        <strain evidence="1">J267</strain>
        <tissue evidence="1">Leaf</tissue>
    </source>
</reference>
<keyword evidence="2" id="KW-1185">Reference proteome</keyword>
<accession>A0A5J5C545</accession>
<proteinExistence type="predicted"/>
<dbReference type="Proteomes" id="UP000325577">
    <property type="component" value="Linkage Group LG0"/>
</dbReference>
<dbReference type="EMBL" id="CM018031">
    <property type="protein sequence ID" value="KAA8550086.1"/>
    <property type="molecule type" value="Genomic_DNA"/>
</dbReference>